<protein>
    <submittedName>
        <fullName evidence="1">Phage head-tail connector protein</fullName>
    </submittedName>
</protein>
<dbReference type="Pfam" id="PF05135">
    <property type="entry name" value="Phage_connect_1"/>
    <property type="match status" value="1"/>
</dbReference>
<dbReference type="Proteomes" id="UP001597192">
    <property type="component" value="Unassembled WGS sequence"/>
</dbReference>
<dbReference type="RefSeq" id="WP_164510129.1">
    <property type="nucleotide sequence ID" value="NZ_JBHTOG010000003.1"/>
</dbReference>
<comment type="caution">
    <text evidence="1">The sequence shown here is derived from an EMBL/GenBank/DDBJ whole genome shotgun (WGS) entry which is preliminary data.</text>
</comment>
<organism evidence="1 2">
    <name type="scientific">Lacticaseibacillus yichunensis</name>
    <dbReference type="NCBI Taxonomy" id="2486015"/>
    <lineage>
        <taxon>Bacteria</taxon>
        <taxon>Bacillati</taxon>
        <taxon>Bacillota</taxon>
        <taxon>Bacilli</taxon>
        <taxon>Lactobacillales</taxon>
        <taxon>Lactobacillaceae</taxon>
        <taxon>Lacticaseibacillus</taxon>
    </lineage>
</organism>
<evidence type="ECO:0000313" key="1">
    <source>
        <dbReference type="EMBL" id="MFD1431228.1"/>
    </source>
</evidence>
<reference evidence="2" key="1">
    <citation type="journal article" date="2019" name="Int. J. Syst. Evol. Microbiol.">
        <title>The Global Catalogue of Microorganisms (GCM) 10K type strain sequencing project: providing services to taxonomists for standard genome sequencing and annotation.</title>
        <authorList>
            <consortium name="The Broad Institute Genomics Platform"/>
            <consortium name="The Broad Institute Genome Sequencing Center for Infectious Disease"/>
            <person name="Wu L."/>
            <person name="Ma J."/>
        </authorList>
    </citation>
    <scope>NUCLEOTIDE SEQUENCE [LARGE SCALE GENOMIC DNA]</scope>
    <source>
        <strain evidence="2">CCM 8947</strain>
    </source>
</reference>
<keyword evidence="2" id="KW-1185">Reference proteome</keyword>
<sequence length="110" mass="12143">MTTEEDKTEQISAIQRRVGANDADKPLLSDLFDEALAAVLDYTGRTDAQMNHSLMLGARRLAVVFYNQQADEGETQRVEGGVTRAFEVGIPASIRSSIAPYRLGRSRRLS</sequence>
<accession>A0ABW4CMG4</accession>
<dbReference type="EMBL" id="JBHTOG010000003">
    <property type="protein sequence ID" value="MFD1431228.1"/>
    <property type="molecule type" value="Genomic_DNA"/>
</dbReference>
<proteinExistence type="predicted"/>
<evidence type="ECO:0000313" key="2">
    <source>
        <dbReference type="Proteomes" id="UP001597192"/>
    </source>
</evidence>
<dbReference type="InterPro" id="IPR021146">
    <property type="entry name" value="Phage_gp6-like_head-tail"/>
</dbReference>
<gene>
    <name evidence="1" type="ORF">ACFQ47_00705</name>
</gene>
<name>A0ABW4CMG4_9LACO</name>